<dbReference type="InterPro" id="IPR049790">
    <property type="entry name" value="Rv3655c/TadE"/>
</dbReference>
<feature type="transmembrane region" description="Helical" evidence="1">
    <location>
        <begin position="20"/>
        <end position="41"/>
    </location>
</feature>
<organism evidence="2 3">
    <name type="scientific">Amycolatopsis deserti</name>
    <dbReference type="NCBI Taxonomy" id="185696"/>
    <lineage>
        <taxon>Bacteria</taxon>
        <taxon>Bacillati</taxon>
        <taxon>Actinomycetota</taxon>
        <taxon>Actinomycetes</taxon>
        <taxon>Pseudonocardiales</taxon>
        <taxon>Pseudonocardiaceae</taxon>
        <taxon>Amycolatopsis</taxon>
    </lineage>
</organism>
<keyword evidence="1" id="KW-0812">Transmembrane</keyword>
<evidence type="ECO:0008006" key="4">
    <source>
        <dbReference type="Google" id="ProtNLM"/>
    </source>
</evidence>
<comment type="caution">
    <text evidence="2">The sequence shown here is derived from an EMBL/GenBank/DDBJ whole genome shotgun (WGS) entry which is preliminary data.</text>
</comment>
<evidence type="ECO:0000313" key="3">
    <source>
        <dbReference type="Proteomes" id="UP000605897"/>
    </source>
</evidence>
<keyword evidence="1" id="KW-1133">Transmembrane helix</keyword>
<keyword evidence="1" id="KW-0472">Membrane</keyword>
<reference evidence="3" key="1">
    <citation type="journal article" date="2019" name="Int. J. Syst. Evol. Microbiol.">
        <title>The Global Catalogue of Microorganisms (GCM) 10K type strain sequencing project: providing services to taxonomists for standard genome sequencing and annotation.</title>
        <authorList>
            <consortium name="The Broad Institute Genomics Platform"/>
            <consortium name="The Broad Institute Genome Sequencing Center for Infectious Disease"/>
            <person name="Wu L."/>
            <person name="Ma J."/>
        </authorList>
    </citation>
    <scope>NUCLEOTIDE SEQUENCE [LARGE SCALE GENOMIC DNA]</scope>
    <source>
        <strain evidence="3">CGMCC 4.7677</strain>
    </source>
</reference>
<sequence>MTTRPRAGPGDRGAVTVEAAIALCALTVVVGLVLAGFTAIASQLRCADAAREAARLLARGEPQLAAQAVEQIAPPGASLAVKTEGESITVEIRAAPAGGFLPGLHLTANAFAILEPGVADAPP</sequence>
<dbReference type="EMBL" id="BNAU01000004">
    <property type="protein sequence ID" value="GHF03310.1"/>
    <property type="molecule type" value="Genomic_DNA"/>
</dbReference>
<dbReference type="RefSeq" id="WP_191246186.1">
    <property type="nucleotide sequence ID" value="NZ_BNAU01000004.1"/>
</dbReference>
<keyword evidence="3" id="KW-1185">Reference proteome</keyword>
<protein>
    <recommendedName>
        <fullName evidence="4">Pilus assembly protein TadE</fullName>
    </recommendedName>
</protein>
<evidence type="ECO:0000313" key="2">
    <source>
        <dbReference type="EMBL" id="GHF03310.1"/>
    </source>
</evidence>
<gene>
    <name evidence="2" type="ORF">GCM10017786_41270</name>
</gene>
<dbReference type="Proteomes" id="UP000605897">
    <property type="component" value="Unassembled WGS sequence"/>
</dbReference>
<name>A0ABQ3J7G2_9PSEU</name>
<proteinExistence type="predicted"/>
<dbReference type="NCBIfam" id="NF041390">
    <property type="entry name" value="TadE_Rv3655c"/>
    <property type="match status" value="1"/>
</dbReference>
<evidence type="ECO:0000256" key="1">
    <source>
        <dbReference type="SAM" id="Phobius"/>
    </source>
</evidence>
<accession>A0ABQ3J7G2</accession>